<evidence type="ECO:0000313" key="2">
    <source>
        <dbReference type="Proteomes" id="UP000594014"/>
    </source>
</evidence>
<name>A0ACD1AH23_9FIRM</name>
<organism evidence="1 2">
    <name type="scientific">Anoxybacterium hadale</name>
    <dbReference type="NCBI Taxonomy" id="3408580"/>
    <lineage>
        <taxon>Bacteria</taxon>
        <taxon>Bacillati</taxon>
        <taxon>Bacillota</taxon>
        <taxon>Clostridia</taxon>
        <taxon>Peptostreptococcales</taxon>
        <taxon>Anaerovoracaceae</taxon>
        <taxon>Anoxybacterium</taxon>
    </lineage>
</organism>
<accession>A0ACD1AH23</accession>
<reference evidence="1" key="1">
    <citation type="submission" date="2019-08" db="EMBL/GenBank/DDBJ databases">
        <title>Genome sequence of Clostridiales bacterium MT110.</title>
        <authorList>
            <person name="Cao J."/>
        </authorList>
    </citation>
    <scope>NUCLEOTIDE SEQUENCE</scope>
    <source>
        <strain evidence="1">MT110</strain>
    </source>
</reference>
<gene>
    <name evidence="1" type="ORF">FRZ06_04900</name>
</gene>
<dbReference type="EMBL" id="CP042469">
    <property type="protein sequence ID" value="QOX65830.1"/>
    <property type="molecule type" value="Genomic_DNA"/>
</dbReference>
<proteinExistence type="predicted"/>
<keyword evidence="2" id="KW-1185">Reference proteome</keyword>
<sequence>MKPLELSGDAVGKGNLILVNPSHPIQNEVARERLVSVTHGVTQTPIFLEKQSARMLSEIISILNSADRITPVSGFRSLSEQTEIYNTSLSENGETFTKKYVAIPGCSEHQTGLAIDLAENSGRIDFICPDFPYTGICGEFRKLALRYGFIERYPKGREEITKISHEPWHFRYVGYPHSVIMKENDLTLEEYTDFLKGFPEDGKHLYFSYENNQFEIYYLPVAAEDRILTVVPDGIPYQVSGNNEDGIVMTLWRAQ</sequence>
<protein>
    <submittedName>
        <fullName evidence="1">M15 family metallopeptidase</fullName>
    </submittedName>
</protein>
<evidence type="ECO:0000313" key="1">
    <source>
        <dbReference type="EMBL" id="QOX65830.1"/>
    </source>
</evidence>
<dbReference type="Proteomes" id="UP000594014">
    <property type="component" value="Chromosome"/>
</dbReference>